<evidence type="ECO:0000256" key="1">
    <source>
        <dbReference type="SAM" id="MobiDB-lite"/>
    </source>
</evidence>
<organism evidence="3 4">
    <name type="scientific">Rhizophagus irregularis (strain DAOM 197198w)</name>
    <name type="common">Glomus intraradices</name>
    <dbReference type="NCBI Taxonomy" id="1432141"/>
    <lineage>
        <taxon>Eukaryota</taxon>
        <taxon>Fungi</taxon>
        <taxon>Fungi incertae sedis</taxon>
        <taxon>Mucoromycota</taxon>
        <taxon>Glomeromycotina</taxon>
        <taxon>Glomeromycetes</taxon>
        <taxon>Glomerales</taxon>
        <taxon>Glomeraceae</taxon>
        <taxon>Rhizophagus</taxon>
    </lineage>
</organism>
<name>A0A015NCB3_RHIIW</name>
<proteinExistence type="predicted"/>
<evidence type="ECO:0000313" key="4">
    <source>
        <dbReference type="Proteomes" id="UP000022910"/>
    </source>
</evidence>
<evidence type="ECO:0000313" key="3">
    <source>
        <dbReference type="EMBL" id="EXX76843.1"/>
    </source>
</evidence>
<feature type="compositionally biased region" description="Gly residues" evidence="1">
    <location>
        <begin position="126"/>
        <end position="141"/>
    </location>
</feature>
<dbReference type="InterPro" id="IPR057692">
    <property type="entry name" value="DUF7932"/>
</dbReference>
<dbReference type="OrthoDB" id="5319158at2759"/>
<dbReference type="HOGENOM" id="CLU_237684_0_0_1"/>
<gene>
    <name evidence="3" type="ORF">RirG_029320</name>
</gene>
<accession>A0A015NCB3</accession>
<reference evidence="3 4" key="1">
    <citation type="submission" date="2014-02" db="EMBL/GenBank/DDBJ databases">
        <title>Single nucleus genome sequencing reveals high similarity among nuclei of an endomycorrhizal fungus.</title>
        <authorList>
            <person name="Lin K."/>
            <person name="Geurts R."/>
            <person name="Zhang Z."/>
            <person name="Limpens E."/>
            <person name="Saunders D.G."/>
            <person name="Mu D."/>
            <person name="Pang E."/>
            <person name="Cao H."/>
            <person name="Cha H."/>
            <person name="Lin T."/>
            <person name="Zhou Q."/>
            <person name="Shang Y."/>
            <person name="Li Y."/>
            <person name="Ivanov S."/>
            <person name="Sharma T."/>
            <person name="Velzen R.V."/>
            <person name="Ruijter N.D."/>
            <person name="Aanen D.K."/>
            <person name="Win J."/>
            <person name="Kamoun S."/>
            <person name="Bisseling T."/>
            <person name="Huang S."/>
        </authorList>
    </citation>
    <scope>NUCLEOTIDE SEQUENCE [LARGE SCALE GENOMIC DNA]</scope>
    <source>
        <strain evidence="4">DAOM197198w</strain>
    </source>
</reference>
<keyword evidence="4" id="KW-1185">Reference proteome</keyword>
<evidence type="ECO:0000259" key="2">
    <source>
        <dbReference type="Pfam" id="PF25560"/>
    </source>
</evidence>
<sequence length="2010" mass="228082">MDDTIDVSGSHGHDASDGYGNGANAGQAGIGSDGGNIDVTLSSVPYSNEPGLINIYGTETYSNGHVEYINSNYNLGTEGLIHFTSVGGNGGNGGNGANGYDGYNGSNGIDATMSTIGTDGERGGDGGDGGRGSSGGNGGNGGHIKISVNEYDAHLLMLIGEFEVSGGIGGNPGYHGIGGKGGSGGMGGQSYSWTETIPAVYEYPSNNALTRYDPDTVDATIHFRGIEETKYRIRNTGDSWEQSCYYDARISIDSGDSNALTRYNGPPIEYYSTEETYHYDRGFGEADIYHLRQDDIYLHGTVNANYHDNFRLIEPAEPPEPPEPILIIPEEIITHTNPGGIDGDNGCDGYTPTEFLNGGYMGTNGSFEFGVINEYGKWQRRDEKFCKLEINSVECVIQNNSGIFEPGSSINVGMEIFNTGCPTPKHTPIRIELDEYNTWIVNNPKVDAPLNLLDYDSKNIGSDQGMTIKINDPKIVTNGIPLSVPINLNKFKATMTKIERPVPILTHSSISFVIQQPINISEVISIRSPGSLQYEVFWFVNNISYLSFGQDSTFKRLIRTKLTRGESTGIEIDNQEIRYIEAYQSIQITSKLSLDQDYNGIQQFTVTLQIGDNDDRPNILKSIQTRKFTIQPPLAENIPHLFLDVTKNECINLAGSNISYCKDNGSINLTLSKEIHYSVKGSIKFGDGTLILLDHNFNFDKDAFIYITQKTSPMRCDVNLITDENESHIFALIANTFEDRSNKIDWKFQTINRINNNINTYSTPFKLRVEHIIHYIDHGTKIFEPNCKGFIEKVIVFNEGEMPSPNNQDIIISLSQTSNIIPDNSFFRINKSIPYCGTFESENINLRFSIKNNENGFNNIIPLRIKDHIKFNTNIKSINHTIQNFDNFPIQEITIQYPIEMGEYLGYRNPSATEEIYSLYWKIKNISNVEFGKSSNIGRLIVTSVDNNIPNNVLHIKEIESLMSENYSLETTKIKISDETLLDPFNFKLYLGSIETPETLLPIQSYPFHLLPLSREDTYKKFDLVFDLNEGRLALNNQQLNDYIQPGNFKFTISTPKSKDVKVGDVEIQGKLQYTNGWMIKINERFTLDISGWIYLYTNGKDNISTGSINIKVAQEDTHLLYLIDKSCLEKCDDQLYRVIDNNRNLEYNRIYQFTLVNYDCTPADDSGIYEPGGRIVIRKIEVENTGGMPTPISHDVEISINLLNSTEISLPNDNSLKLPKPIENSVKKILSPIKSDDELCLEFQINQQSKASRDRPLNITGKINLKAIMFGINREIKNFTLPKQFNIQYPIQICPDTKIQDIPYKNITRITWRLNNISRIDFGSESKLKRVIKVQVKIEKMSPENSLKFKTDRGLNDIFEQEISLLEAKQSKDTFCELVRTLKNQHSTVIDANLSITLFIGSIQLPDREFDIEIRNKYIEVFPSYESNSDSDVLLVANAKTTKKDTIYWDELCRKFGLSMSIWNIKREGHFDLFESSIIKDYLGKSIVILNDELNGNKYINQIINYLDPTQFYQTVKYYNIKFFVIGMNVSDQKIKELFIPIEMINSKPIASYERVKRYIKSTKKLIISEDMKYEKSEEKKFQNLKRTLDLECINTHLLPGDMNCFASEESYRMNKLRKLSKSLQKLYPGDQHIILSTISNNSDYDQITLCKTTNRTKQYLTYNSVQLDDIDDHQIERMSMIGLLSCIPFSKRLEKLRQFLFDPIQDADQKKVLKSLIEADLAMELNGLCGSNIISKKMRLMISDILLIQLELFGKFCEFVKFIISKENSFSGEHTKWALSVFAKLKILLHYSNNILFFRNNTRIYELKQIIYDGYLKAFEKCNNQYYPLLHYLKIKAKSIKKNWKNNFELKHDKKEKLKLFRGYMIGILISNNLKTDNELFNDDLDIIISDDDYKIIEQTHKNTINRIGKIKTKHQEQIELLEHQANFENLRSDSNHGIEVNNIGSAEDFTETANQGLEASNFGSEDITVITNQGLEASNFGSEDTTVIMNQGLEASNFGSEIGTENS</sequence>
<feature type="domain" description="DUF7932" evidence="2">
    <location>
        <begin position="781"/>
        <end position="897"/>
    </location>
</feature>
<dbReference type="SMR" id="A0A015NCB3"/>
<dbReference type="STRING" id="1432141.A0A015NCB3"/>
<feature type="region of interest" description="Disordered" evidence="1">
    <location>
        <begin position="116"/>
        <end position="141"/>
    </location>
</feature>
<dbReference type="Proteomes" id="UP000022910">
    <property type="component" value="Unassembled WGS sequence"/>
</dbReference>
<protein>
    <recommendedName>
        <fullName evidence="2">DUF7932 domain-containing protein</fullName>
    </recommendedName>
</protein>
<dbReference type="EMBL" id="JEMT01011811">
    <property type="protein sequence ID" value="EXX76843.1"/>
    <property type="molecule type" value="Genomic_DNA"/>
</dbReference>
<feature type="domain" description="DUF7932" evidence="2">
    <location>
        <begin position="1154"/>
        <end position="1290"/>
    </location>
</feature>
<comment type="caution">
    <text evidence="3">The sequence shown here is derived from an EMBL/GenBank/DDBJ whole genome shotgun (WGS) entry which is preliminary data.</text>
</comment>
<dbReference type="Pfam" id="PF25560">
    <property type="entry name" value="DUF7932"/>
    <property type="match status" value="2"/>
</dbReference>
<feature type="region of interest" description="Disordered" evidence="1">
    <location>
        <begin position="1"/>
        <end position="27"/>
    </location>
</feature>